<dbReference type="OrthoDB" id="6128509at2759"/>
<gene>
    <name evidence="1" type="ORF">MGAL_10B004124</name>
</gene>
<dbReference type="EMBL" id="UYJE01010494">
    <property type="protein sequence ID" value="VDI83635.1"/>
    <property type="molecule type" value="Genomic_DNA"/>
</dbReference>
<proteinExistence type="predicted"/>
<organism evidence="1 2">
    <name type="scientific">Mytilus galloprovincialis</name>
    <name type="common">Mediterranean mussel</name>
    <dbReference type="NCBI Taxonomy" id="29158"/>
    <lineage>
        <taxon>Eukaryota</taxon>
        <taxon>Metazoa</taxon>
        <taxon>Spiralia</taxon>
        <taxon>Lophotrochozoa</taxon>
        <taxon>Mollusca</taxon>
        <taxon>Bivalvia</taxon>
        <taxon>Autobranchia</taxon>
        <taxon>Pteriomorphia</taxon>
        <taxon>Mytilida</taxon>
        <taxon>Mytiloidea</taxon>
        <taxon>Mytilidae</taxon>
        <taxon>Mytilinae</taxon>
        <taxon>Mytilus</taxon>
    </lineage>
</organism>
<comment type="caution">
    <text evidence="1">The sequence shown here is derived from an EMBL/GenBank/DDBJ whole genome shotgun (WGS) entry which is preliminary data.</text>
</comment>
<keyword evidence="2" id="KW-1185">Reference proteome</keyword>
<reference evidence="1" key="1">
    <citation type="submission" date="2018-11" db="EMBL/GenBank/DDBJ databases">
        <authorList>
            <person name="Alioto T."/>
            <person name="Alioto T."/>
        </authorList>
    </citation>
    <scope>NUCLEOTIDE SEQUENCE</scope>
</reference>
<dbReference type="AlphaFoldDB" id="A0A8B6HRB5"/>
<evidence type="ECO:0000313" key="2">
    <source>
        <dbReference type="Proteomes" id="UP000596742"/>
    </source>
</evidence>
<evidence type="ECO:0000313" key="1">
    <source>
        <dbReference type="EMBL" id="VDI83635.1"/>
    </source>
</evidence>
<dbReference type="PANTHER" id="PTHR33050:SF7">
    <property type="entry name" value="RIBONUCLEASE H"/>
    <property type="match status" value="1"/>
</dbReference>
<sequence>MKEKLQDIAISIFSICLQKGISINIQWIPRGENSKADYISKIIDYEDWGVSEFFYSFINDLLGPCTVDRFASSRNTKLERFNSLFWNVNTEAVDCFTQNWSGENNWIVPPIYLVLRAIKHEIDYKARVVLIENPFLGTEPFIAPVLAVKLDATRITRP</sequence>
<dbReference type="PANTHER" id="PTHR33050">
    <property type="entry name" value="REVERSE TRANSCRIPTASE DOMAIN-CONTAINING PROTEIN"/>
    <property type="match status" value="1"/>
</dbReference>
<evidence type="ECO:0008006" key="3">
    <source>
        <dbReference type="Google" id="ProtNLM"/>
    </source>
</evidence>
<name>A0A8B6HRB5_MYTGA</name>
<protein>
    <recommendedName>
        <fullName evidence="3">RNase H type-1 domain-containing protein</fullName>
    </recommendedName>
</protein>
<accession>A0A8B6HRB5</accession>
<dbReference type="Proteomes" id="UP000596742">
    <property type="component" value="Unassembled WGS sequence"/>
</dbReference>
<dbReference type="InterPro" id="IPR052055">
    <property type="entry name" value="Hepadnavirus_pol/RT"/>
</dbReference>